<sequence length="114" mass="13261">MIFNTDICIALKNLYGQYDVEDFSIFEMEKLARSFPSLEVKLVRNKEVSIKLKCPLCGEEHYYCYNLGDLVKRDMLIGGCEVLGMPLFFIGKKNVVMSRVKKYKEVNKKMYALI</sequence>
<dbReference type="Proteomes" id="UP001208567">
    <property type="component" value="Unassembled WGS sequence"/>
</dbReference>
<name>A0ABQ5N2E9_9CLOT</name>
<dbReference type="EMBL" id="BRXR01000001">
    <property type="protein sequence ID" value="GLC29384.1"/>
    <property type="molecule type" value="Genomic_DNA"/>
</dbReference>
<comment type="caution">
    <text evidence="1">The sequence shown here is derived from an EMBL/GenBank/DDBJ whole genome shotgun (WGS) entry which is preliminary data.</text>
</comment>
<evidence type="ECO:0000313" key="1">
    <source>
        <dbReference type="EMBL" id="GLC29384.1"/>
    </source>
</evidence>
<gene>
    <name evidence="1" type="ORF">bsdE14_07940</name>
</gene>
<dbReference type="RefSeq" id="WP_264848680.1">
    <property type="nucleotide sequence ID" value="NZ_BRXR01000001.1"/>
</dbReference>
<protein>
    <submittedName>
        <fullName evidence="1">Uncharacterized protein</fullName>
    </submittedName>
</protein>
<evidence type="ECO:0000313" key="2">
    <source>
        <dbReference type="Proteomes" id="UP001208567"/>
    </source>
</evidence>
<keyword evidence="2" id="KW-1185">Reference proteome</keyword>
<accession>A0ABQ5N2E9</accession>
<reference evidence="1 2" key="1">
    <citation type="journal article" date="2024" name="Int. J. Syst. Evol. Microbiol.">
        <title>Clostridium omnivorum sp. nov., isolated from anoxic soil under the treatment of reductive soil disinfestation.</title>
        <authorList>
            <person name="Ueki A."/>
            <person name="Tonouchi A."/>
            <person name="Kaku N."/>
            <person name="Honma S."/>
            <person name="Ueki K."/>
        </authorList>
    </citation>
    <scope>NUCLEOTIDE SEQUENCE [LARGE SCALE GENOMIC DNA]</scope>
    <source>
        <strain evidence="1 2">E14</strain>
    </source>
</reference>
<proteinExistence type="predicted"/>
<organism evidence="1 2">
    <name type="scientific">Clostridium omnivorum</name>
    <dbReference type="NCBI Taxonomy" id="1604902"/>
    <lineage>
        <taxon>Bacteria</taxon>
        <taxon>Bacillati</taxon>
        <taxon>Bacillota</taxon>
        <taxon>Clostridia</taxon>
        <taxon>Eubacteriales</taxon>
        <taxon>Clostridiaceae</taxon>
        <taxon>Clostridium</taxon>
    </lineage>
</organism>